<comment type="caution">
    <text evidence="13">The sequence shown here is derived from an EMBL/GenBank/DDBJ whole genome shotgun (WGS) entry which is preliminary data.</text>
</comment>
<dbReference type="CDD" id="cd10030">
    <property type="entry name" value="UDG-F4_TTUDGA_SPO1dp_like"/>
    <property type="match status" value="1"/>
</dbReference>
<reference evidence="13" key="1">
    <citation type="submission" date="2022-10" db="EMBL/GenBank/DDBJ databases">
        <title>The WGS of Solirubrobacter phytolaccae KCTC 29190.</title>
        <authorList>
            <person name="Jiang Z."/>
        </authorList>
    </citation>
    <scope>NUCLEOTIDE SEQUENCE</scope>
    <source>
        <strain evidence="13">KCTC 29190</strain>
    </source>
</reference>
<evidence type="ECO:0000256" key="3">
    <source>
        <dbReference type="ARBA" id="ARBA00012030"/>
    </source>
</evidence>
<dbReference type="EMBL" id="JAPDDP010000013">
    <property type="protein sequence ID" value="MDA0180513.1"/>
    <property type="molecule type" value="Genomic_DNA"/>
</dbReference>
<evidence type="ECO:0000256" key="2">
    <source>
        <dbReference type="ARBA" id="ARBA00006521"/>
    </source>
</evidence>
<organism evidence="13 14">
    <name type="scientific">Solirubrobacter phytolaccae</name>
    <dbReference type="NCBI Taxonomy" id="1404360"/>
    <lineage>
        <taxon>Bacteria</taxon>
        <taxon>Bacillati</taxon>
        <taxon>Actinomycetota</taxon>
        <taxon>Thermoleophilia</taxon>
        <taxon>Solirubrobacterales</taxon>
        <taxon>Solirubrobacteraceae</taxon>
        <taxon>Solirubrobacter</taxon>
    </lineage>
</organism>
<evidence type="ECO:0000256" key="10">
    <source>
        <dbReference type="ARBA" id="ARBA00023014"/>
    </source>
</evidence>
<feature type="domain" description="Uracil-DNA glycosylase-like" evidence="12">
    <location>
        <begin position="42"/>
        <end position="184"/>
    </location>
</feature>
<comment type="similarity">
    <text evidence="2">Belongs to the uracil-DNA glycosylase (UDG) superfamily. Type 4 (UDGa) family.</text>
</comment>
<dbReference type="RefSeq" id="WP_270024826.1">
    <property type="nucleotide sequence ID" value="NZ_JAPDDP010000013.1"/>
</dbReference>
<keyword evidence="11" id="KW-0234">DNA repair</keyword>
<evidence type="ECO:0000256" key="1">
    <source>
        <dbReference type="ARBA" id="ARBA00001400"/>
    </source>
</evidence>
<dbReference type="InterPro" id="IPR051536">
    <property type="entry name" value="UDG_Type-4/5"/>
</dbReference>
<dbReference type="InterPro" id="IPR005273">
    <property type="entry name" value="Ura-DNA_glyco_family4"/>
</dbReference>
<dbReference type="GO" id="GO:0046872">
    <property type="term" value="F:metal ion binding"/>
    <property type="evidence" value="ECO:0007669"/>
    <property type="project" value="UniProtKB-KW"/>
</dbReference>
<keyword evidence="5" id="KW-0004">4Fe-4S</keyword>
<keyword evidence="9" id="KW-0408">Iron</keyword>
<dbReference type="GO" id="GO:0006281">
    <property type="term" value="P:DNA repair"/>
    <property type="evidence" value="ECO:0007669"/>
    <property type="project" value="UniProtKB-KW"/>
</dbReference>
<keyword evidence="6" id="KW-0479">Metal-binding</keyword>
<keyword evidence="14" id="KW-1185">Reference proteome</keyword>
<dbReference type="SUPFAM" id="SSF52141">
    <property type="entry name" value="Uracil-DNA glycosylase-like"/>
    <property type="match status" value="1"/>
</dbReference>
<evidence type="ECO:0000313" key="13">
    <source>
        <dbReference type="EMBL" id="MDA0180513.1"/>
    </source>
</evidence>
<evidence type="ECO:0000259" key="12">
    <source>
        <dbReference type="SMART" id="SM00986"/>
    </source>
</evidence>
<evidence type="ECO:0000256" key="8">
    <source>
        <dbReference type="ARBA" id="ARBA00022801"/>
    </source>
</evidence>
<accession>A0A9X3S7N1</accession>
<evidence type="ECO:0000256" key="5">
    <source>
        <dbReference type="ARBA" id="ARBA00022485"/>
    </source>
</evidence>
<evidence type="ECO:0000256" key="11">
    <source>
        <dbReference type="ARBA" id="ARBA00023204"/>
    </source>
</evidence>
<dbReference type="InterPro" id="IPR036895">
    <property type="entry name" value="Uracil-DNA_glycosylase-like_sf"/>
</dbReference>
<evidence type="ECO:0000256" key="4">
    <source>
        <dbReference type="ARBA" id="ARBA00019403"/>
    </source>
</evidence>
<dbReference type="NCBIfam" id="TIGR00758">
    <property type="entry name" value="UDG_fam4"/>
    <property type="match status" value="1"/>
</dbReference>
<protein>
    <recommendedName>
        <fullName evidence="4">Type-4 uracil-DNA glycosylase</fullName>
        <ecNumber evidence="3">3.2.2.27</ecNumber>
    </recommendedName>
</protein>
<dbReference type="PANTHER" id="PTHR33693">
    <property type="entry name" value="TYPE-5 URACIL-DNA GLYCOSYLASE"/>
    <property type="match status" value="1"/>
</dbReference>
<name>A0A9X3S7N1_9ACTN</name>
<dbReference type="SMART" id="SM00986">
    <property type="entry name" value="UDG"/>
    <property type="match status" value="1"/>
</dbReference>
<evidence type="ECO:0000256" key="9">
    <source>
        <dbReference type="ARBA" id="ARBA00023004"/>
    </source>
</evidence>
<dbReference type="AlphaFoldDB" id="A0A9X3S7N1"/>
<keyword evidence="10" id="KW-0411">Iron-sulfur</keyword>
<evidence type="ECO:0000313" key="14">
    <source>
        <dbReference type="Proteomes" id="UP001147653"/>
    </source>
</evidence>
<evidence type="ECO:0000256" key="6">
    <source>
        <dbReference type="ARBA" id="ARBA00022723"/>
    </source>
</evidence>
<keyword evidence="8" id="KW-0378">Hydrolase</keyword>
<dbReference type="Proteomes" id="UP001147653">
    <property type="component" value="Unassembled WGS sequence"/>
</dbReference>
<dbReference type="InterPro" id="IPR005122">
    <property type="entry name" value="Uracil-DNA_glycosylase-like"/>
</dbReference>
<dbReference type="Gene3D" id="3.40.470.10">
    <property type="entry name" value="Uracil-DNA glycosylase-like domain"/>
    <property type="match status" value="1"/>
</dbReference>
<dbReference type="SMART" id="SM00987">
    <property type="entry name" value="UreE_C"/>
    <property type="match status" value="1"/>
</dbReference>
<dbReference type="Pfam" id="PF03167">
    <property type="entry name" value="UDG"/>
    <property type="match status" value="1"/>
</dbReference>
<proteinExistence type="inferred from homology"/>
<comment type="catalytic activity">
    <reaction evidence="1">
        <text>Hydrolyzes single-stranded DNA or mismatched double-stranded DNA and polynucleotides, releasing free uracil.</text>
        <dbReference type="EC" id="3.2.2.27"/>
    </reaction>
</comment>
<sequence>MIGGRQNRAGSPEPALSELRDEIVAHSGCGYEPCETATQTVPGDGNPEASVVFVGEAPGKNEDEQGRPFIGRAGKLLDELLAEAGLVRADVWITNVVKARPPKNRDPKAPEIAHWMPFLERELELIQPQLIVPLGRHALKHFAPTAKIGEVHGTLIEARVFPLYHPAAAMYNQTLKSTLFEDARALGALLSR</sequence>
<keyword evidence="7" id="KW-0227">DNA damage</keyword>
<dbReference type="PANTHER" id="PTHR33693:SF1">
    <property type="entry name" value="TYPE-4 URACIL-DNA GLYCOSYLASE"/>
    <property type="match status" value="1"/>
</dbReference>
<dbReference type="GO" id="GO:0004844">
    <property type="term" value="F:uracil DNA N-glycosylase activity"/>
    <property type="evidence" value="ECO:0007669"/>
    <property type="project" value="UniProtKB-EC"/>
</dbReference>
<dbReference type="GO" id="GO:0051539">
    <property type="term" value="F:4 iron, 4 sulfur cluster binding"/>
    <property type="evidence" value="ECO:0007669"/>
    <property type="project" value="UniProtKB-KW"/>
</dbReference>
<dbReference type="EC" id="3.2.2.27" evidence="3"/>
<gene>
    <name evidence="13" type="ORF">OJ997_09425</name>
</gene>
<evidence type="ECO:0000256" key="7">
    <source>
        <dbReference type="ARBA" id="ARBA00022763"/>
    </source>
</evidence>